<sequence>MSDAQLDHLRANTSHTRDFLDGRRPKMTSTEKVGSWFSKREVTKEVDVDVEVGCAWPESEIACTHLYSRGGLYFVLNGTTAQVEGVTNFPNVGGRYRGEMLGLAVELGEVGLGHAHGFRAAQVAELRAALRGLDVVTVEARAHAYAAEMGSDEQELVQDAVADVRALNEFLDRACGAHLGMMWFWA</sequence>
<accession>A0A433MR76</accession>
<evidence type="ECO:0000313" key="2">
    <source>
        <dbReference type="Proteomes" id="UP000281118"/>
    </source>
</evidence>
<comment type="caution">
    <text evidence="1">The sequence shown here is derived from an EMBL/GenBank/DDBJ whole genome shotgun (WGS) entry which is preliminary data.</text>
</comment>
<dbReference type="AlphaFoldDB" id="A0A433MR76"/>
<name>A0A433MR76_9BURK</name>
<organism evidence="1 2">
    <name type="scientific">Variovorax guangxiensis</name>
    <dbReference type="NCBI Taxonomy" id="1775474"/>
    <lineage>
        <taxon>Bacteria</taxon>
        <taxon>Pseudomonadati</taxon>
        <taxon>Pseudomonadota</taxon>
        <taxon>Betaproteobacteria</taxon>
        <taxon>Burkholderiales</taxon>
        <taxon>Comamonadaceae</taxon>
        <taxon>Variovorax</taxon>
    </lineage>
</organism>
<dbReference type="EMBL" id="RXFT01000012">
    <property type="protein sequence ID" value="RUR70309.1"/>
    <property type="molecule type" value="Genomic_DNA"/>
</dbReference>
<dbReference type="Proteomes" id="UP000281118">
    <property type="component" value="Unassembled WGS sequence"/>
</dbReference>
<protein>
    <recommendedName>
        <fullName evidence="3">DUF1877 family protein</fullName>
    </recommendedName>
</protein>
<dbReference type="OrthoDB" id="9827475at2"/>
<gene>
    <name evidence="1" type="ORF">EJP67_24955</name>
</gene>
<evidence type="ECO:0000313" key="1">
    <source>
        <dbReference type="EMBL" id="RUR70309.1"/>
    </source>
</evidence>
<proteinExistence type="predicted"/>
<dbReference type="RefSeq" id="WP_126024415.1">
    <property type="nucleotide sequence ID" value="NZ_RXFT01000012.1"/>
</dbReference>
<reference evidence="1 2" key="1">
    <citation type="submission" date="2018-12" db="EMBL/GenBank/DDBJ databases">
        <title>The genome sequences of Variovorax guangxiensis DSM 27352.</title>
        <authorList>
            <person name="Gao J."/>
            <person name="Sun J."/>
        </authorList>
    </citation>
    <scope>NUCLEOTIDE SEQUENCE [LARGE SCALE GENOMIC DNA]</scope>
    <source>
        <strain evidence="1 2">DSM 27352</strain>
    </source>
</reference>
<evidence type="ECO:0008006" key="3">
    <source>
        <dbReference type="Google" id="ProtNLM"/>
    </source>
</evidence>